<name>A0A518BDT1_9BACT</name>
<dbReference type="EMBL" id="CP036287">
    <property type="protein sequence ID" value="QDU65145.1"/>
    <property type="molecule type" value="Genomic_DNA"/>
</dbReference>
<reference evidence="1 2" key="1">
    <citation type="submission" date="2019-02" db="EMBL/GenBank/DDBJ databases">
        <title>Deep-cultivation of Planctomycetes and their phenomic and genomic characterization uncovers novel biology.</title>
        <authorList>
            <person name="Wiegand S."/>
            <person name="Jogler M."/>
            <person name="Boedeker C."/>
            <person name="Pinto D."/>
            <person name="Vollmers J."/>
            <person name="Rivas-Marin E."/>
            <person name="Kohn T."/>
            <person name="Peeters S.H."/>
            <person name="Heuer A."/>
            <person name="Rast P."/>
            <person name="Oberbeckmann S."/>
            <person name="Bunk B."/>
            <person name="Jeske O."/>
            <person name="Meyerdierks A."/>
            <person name="Storesund J.E."/>
            <person name="Kallscheuer N."/>
            <person name="Luecker S."/>
            <person name="Lage O.M."/>
            <person name="Pohl T."/>
            <person name="Merkel B.J."/>
            <person name="Hornburger P."/>
            <person name="Mueller R.-W."/>
            <person name="Bruemmer F."/>
            <person name="Labrenz M."/>
            <person name="Spormann A.M."/>
            <person name="Op den Camp H."/>
            <person name="Overmann J."/>
            <person name="Amann R."/>
            <person name="Jetten M.S.M."/>
            <person name="Mascher T."/>
            <person name="Medema M.H."/>
            <person name="Devos D.P."/>
            <person name="Kaster A.-K."/>
            <person name="Ovreas L."/>
            <person name="Rohde M."/>
            <person name="Galperin M.Y."/>
            <person name="Jogler C."/>
        </authorList>
    </citation>
    <scope>NUCLEOTIDE SEQUENCE [LARGE SCALE GENOMIC DNA]</scope>
    <source>
        <strain evidence="1 2">Pla133</strain>
    </source>
</reference>
<evidence type="ECO:0000313" key="1">
    <source>
        <dbReference type="EMBL" id="QDU65145.1"/>
    </source>
</evidence>
<evidence type="ECO:0000313" key="2">
    <source>
        <dbReference type="Proteomes" id="UP000316921"/>
    </source>
</evidence>
<protein>
    <submittedName>
        <fullName evidence="1">Uncharacterized protein</fullName>
    </submittedName>
</protein>
<dbReference type="Proteomes" id="UP000316921">
    <property type="component" value="Chromosome"/>
</dbReference>
<dbReference type="KEGG" id="pbap:Pla133_02090"/>
<keyword evidence="2" id="KW-1185">Reference proteome</keyword>
<accession>A0A518BDT1</accession>
<sequence length="274" mass="29376">MGVLVVGAAVALWLASRGSDVEGGQEASLPTAGVAQIEDPLYSAEVVAEQEPATTIAPVGGAQTMTLGEVFGPDFDRYAQKLAESVEEVTRETRVEVWYEAPERTLSQGVAEFEERQRATLFAEKANLKPDEPIDGEWALRIAGLRGVDPEDVDPGALSEALALAPILNDAIRGAVDSYCDTVRYHLENESRGDNAGPSRGESNAELMGIEGDESVSGWESALSRAGTMGGRWFYGRYVNVADDPLLEGADLAVRNALDSRRDTLRAILDLDGH</sequence>
<organism evidence="1 2">
    <name type="scientific">Engelhardtia mirabilis</name>
    <dbReference type="NCBI Taxonomy" id="2528011"/>
    <lineage>
        <taxon>Bacteria</taxon>
        <taxon>Pseudomonadati</taxon>
        <taxon>Planctomycetota</taxon>
        <taxon>Planctomycetia</taxon>
        <taxon>Planctomycetia incertae sedis</taxon>
        <taxon>Engelhardtia</taxon>
    </lineage>
</organism>
<dbReference type="RefSeq" id="WP_145061492.1">
    <property type="nucleotide sequence ID" value="NZ_CP036287.1"/>
</dbReference>
<gene>
    <name evidence="1" type="ORF">Pla133_02090</name>
</gene>
<proteinExistence type="predicted"/>
<dbReference type="AlphaFoldDB" id="A0A518BDT1"/>